<dbReference type="CDD" id="cd05387">
    <property type="entry name" value="BY-kinase"/>
    <property type="match status" value="1"/>
</dbReference>
<evidence type="ECO:0000256" key="1">
    <source>
        <dbReference type="ARBA" id="ARBA00004651"/>
    </source>
</evidence>
<name>A0ABS8YR60_9RHOB</name>
<accession>A0ABS8YR60</accession>
<evidence type="ECO:0000256" key="7">
    <source>
        <dbReference type="ARBA" id="ARBA00023136"/>
    </source>
</evidence>
<evidence type="ECO:0000256" key="3">
    <source>
        <dbReference type="ARBA" id="ARBA00022692"/>
    </source>
</evidence>
<dbReference type="PANTHER" id="PTHR32309">
    <property type="entry name" value="TYROSINE-PROTEIN KINASE"/>
    <property type="match status" value="1"/>
</dbReference>
<comment type="caution">
    <text evidence="12">The sequence shown here is derived from an EMBL/GenBank/DDBJ whole genome shotgun (WGS) entry which is preliminary data.</text>
</comment>
<gene>
    <name evidence="12" type="ORF">LZA78_01565</name>
</gene>
<evidence type="ECO:0000313" key="13">
    <source>
        <dbReference type="Proteomes" id="UP001521181"/>
    </source>
</evidence>
<evidence type="ECO:0000256" key="6">
    <source>
        <dbReference type="ARBA" id="ARBA00022989"/>
    </source>
</evidence>
<dbReference type="InterPro" id="IPR003856">
    <property type="entry name" value="LPS_length_determ_N"/>
</dbReference>
<evidence type="ECO:0000256" key="2">
    <source>
        <dbReference type="ARBA" id="ARBA00022475"/>
    </source>
</evidence>
<keyword evidence="13" id="KW-1185">Reference proteome</keyword>
<dbReference type="PANTHER" id="PTHR32309:SF13">
    <property type="entry name" value="FERRIC ENTEROBACTIN TRANSPORT PROTEIN FEPE"/>
    <property type="match status" value="1"/>
</dbReference>
<protein>
    <submittedName>
        <fullName evidence="12">Wzz/FepE/Etk N-terminal domain-containing protein</fullName>
    </submittedName>
</protein>
<dbReference type="RefSeq" id="WP_233675191.1">
    <property type="nucleotide sequence ID" value="NZ_JAJUOS010000001.1"/>
</dbReference>
<keyword evidence="4" id="KW-0547">Nucleotide-binding</keyword>
<sequence>MAGSRGELIELRALVNLFLGQLRLITGVAALIFGLGVGYLLVATPIYRATALVMVEPGQKSLLDGAEARGDTVTDFARLESEVAILQSDKVLLATIQRAGLMSDPEFGPRLSIMEKLRLALGMQGQGVDDPSALTAQTLERFASAVSVRRRGQTLILEVSAASQEADKAARLANTLSQTYIALQLDMKVARALGARDLLQAQLDRAQQALAGSEAAIDDYIKRQVAELATETGNMALMDLSARLAASEAERATHELAYQRADTATSVRDWAQLSAQLGHEGVASLAAQRAAVLARLQAAPDADQGTLVLRQELAVLDQRLAQQGASVVSDLQTQVARLAAQSRDLREELRRKVLRSDLSPETLSAIYGLQQDAEIAQRQYATLLTRMRDLEAQAVVQVADSRIVSDALTPQSPVAPNVPMVLAAALILGGGAGLAAALARSFFVAGIDSSQQLAEVLPVPLAATIPWVDLGSGQRSVADRVLDAPFSAYAEAFRRLRLSLEQVPHRRSGAMVILVCSAVPGEGKSAVALALARSYALGGKRTLLIDADLRRPTLARHMGLTPELGLVDYIENAQALTGGEELCRKDPRSPVVAILGEGRPEQPTDQLLRSEMFDEVLDTAREAFDVIVMDTAPLLPVVDTQYLAGHADAAVMAVRHAATAQAETLEALRQLTEASNGALPVLSVLSMDRSNRRLSRYRGYYAEYAPG</sequence>
<keyword evidence="5" id="KW-0067">ATP-binding</keyword>
<comment type="subcellular location">
    <subcellularLocation>
        <location evidence="1">Cell membrane</location>
        <topology evidence="1">Multi-pass membrane protein</topology>
    </subcellularLocation>
</comment>
<evidence type="ECO:0000256" key="9">
    <source>
        <dbReference type="SAM" id="Phobius"/>
    </source>
</evidence>
<feature type="domain" description="Tyrosine-protein kinase G-rich" evidence="11">
    <location>
        <begin position="368"/>
        <end position="441"/>
    </location>
</feature>
<reference evidence="12 13" key="1">
    <citation type="submission" date="2021-12" db="EMBL/GenBank/DDBJ databases">
        <title>Sinirhodobacter sp. WL0062 is a bacterium isolated from seawater.</title>
        <authorList>
            <person name="Wang L."/>
            <person name="He W."/>
            <person name="Zhang D.-F."/>
        </authorList>
    </citation>
    <scope>NUCLEOTIDE SEQUENCE [LARGE SCALE GENOMIC DNA]</scope>
    <source>
        <strain evidence="12 13">WL0062</strain>
    </source>
</reference>
<keyword evidence="6 9" id="KW-1133">Transmembrane helix</keyword>
<dbReference type="InterPro" id="IPR032807">
    <property type="entry name" value="GNVR"/>
</dbReference>
<keyword evidence="2" id="KW-1003">Cell membrane</keyword>
<dbReference type="InterPro" id="IPR027417">
    <property type="entry name" value="P-loop_NTPase"/>
</dbReference>
<organism evidence="12 13">
    <name type="scientific">Rhodobacter flavimaris</name>
    <dbReference type="NCBI Taxonomy" id="2907145"/>
    <lineage>
        <taxon>Bacteria</taxon>
        <taxon>Pseudomonadati</taxon>
        <taxon>Pseudomonadota</taxon>
        <taxon>Alphaproteobacteria</taxon>
        <taxon>Rhodobacterales</taxon>
        <taxon>Rhodobacter group</taxon>
        <taxon>Rhodobacter</taxon>
    </lineage>
</organism>
<feature type="domain" description="Polysaccharide chain length determinant N-terminal" evidence="10">
    <location>
        <begin position="9"/>
        <end position="97"/>
    </location>
</feature>
<dbReference type="SUPFAM" id="SSF52540">
    <property type="entry name" value="P-loop containing nucleoside triphosphate hydrolases"/>
    <property type="match status" value="1"/>
</dbReference>
<evidence type="ECO:0000259" key="11">
    <source>
        <dbReference type="Pfam" id="PF13807"/>
    </source>
</evidence>
<evidence type="ECO:0000256" key="8">
    <source>
        <dbReference type="SAM" id="Coils"/>
    </source>
</evidence>
<evidence type="ECO:0000256" key="5">
    <source>
        <dbReference type="ARBA" id="ARBA00022840"/>
    </source>
</evidence>
<dbReference type="Proteomes" id="UP001521181">
    <property type="component" value="Unassembled WGS sequence"/>
</dbReference>
<dbReference type="Gene3D" id="3.40.50.300">
    <property type="entry name" value="P-loop containing nucleotide triphosphate hydrolases"/>
    <property type="match status" value="1"/>
</dbReference>
<feature type="coiled-coil region" evidence="8">
    <location>
        <begin position="189"/>
        <end position="223"/>
    </location>
</feature>
<dbReference type="Pfam" id="PF13807">
    <property type="entry name" value="GNVR"/>
    <property type="match status" value="1"/>
</dbReference>
<dbReference type="EMBL" id="JAJUOS010000001">
    <property type="protein sequence ID" value="MCE5972178.1"/>
    <property type="molecule type" value="Genomic_DNA"/>
</dbReference>
<dbReference type="InterPro" id="IPR005702">
    <property type="entry name" value="Wzc-like_C"/>
</dbReference>
<keyword evidence="7 9" id="KW-0472">Membrane</keyword>
<dbReference type="Pfam" id="PF02706">
    <property type="entry name" value="Wzz"/>
    <property type="match status" value="1"/>
</dbReference>
<proteinExistence type="predicted"/>
<feature type="transmembrane region" description="Helical" evidence="9">
    <location>
        <begin position="21"/>
        <end position="42"/>
    </location>
</feature>
<evidence type="ECO:0000256" key="4">
    <source>
        <dbReference type="ARBA" id="ARBA00022741"/>
    </source>
</evidence>
<keyword evidence="8" id="KW-0175">Coiled coil</keyword>
<evidence type="ECO:0000313" key="12">
    <source>
        <dbReference type="EMBL" id="MCE5972178.1"/>
    </source>
</evidence>
<dbReference type="InterPro" id="IPR050445">
    <property type="entry name" value="Bact_polysacc_biosynth/exp"/>
</dbReference>
<evidence type="ECO:0000259" key="10">
    <source>
        <dbReference type="Pfam" id="PF02706"/>
    </source>
</evidence>
<keyword evidence="3 9" id="KW-0812">Transmembrane</keyword>